<keyword evidence="2" id="KW-1185">Reference proteome</keyword>
<gene>
    <name evidence="1" type="primary">84</name>
    <name evidence="1" type="ORF">SEA_AZIZ_84</name>
</gene>
<dbReference type="KEGG" id="vg:63210304"/>
<accession>A0A7G8LHM2</accession>
<dbReference type="Proteomes" id="UP000515890">
    <property type="component" value="Segment"/>
</dbReference>
<reference evidence="1 2" key="1">
    <citation type="submission" date="2020-06" db="EMBL/GenBank/DDBJ databases">
        <authorList>
            <person name="Ruesch T."/>
            <person name="Stepniewski C."/>
            <person name="Ballard C."/>
            <person name="Battaglia S."/>
            <person name="Diaz I."/>
            <person name="Engley A."/>
            <person name="Erickson A."/>
            <person name="Ernst L."/>
            <person name="Gonzales E."/>
            <person name="Haider A."/>
            <person name="Harrison M."/>
            <person name="Moore J."/>
            <person name="Paratore J."/>
            <person name="Rafanan A."/>
            <person name="Storz S."/>
            <person name="Poxleitner M.K."/>
            <person name="Anders K.R."/>
            <person name="Garlena R.A."/>
            <person name="Russell D.A."/>
            <person name="Pope W.H."/>
            <person name="Jacobs-Sera D."/>
            <person name="Hatfull G.F."/>
        </authorList>
    </citation>
    <scope>NUCLEOTIDE SEQUENCE [LARGE SCALE GENOMIC DNA]</scope>
</reference>
<dbReference type="EMBL" id="MT658802">
    <property type="protein sequence ID" value="QNJ56744.1"/>
    <property type="molecule type" value="Genomic_DNA"/>
</dbReference>
<proteinExistence type="predicted"/>
<organism evidence="1 2">
    <name type="scientific">Mycobacterium phage Aziz</name>
    <dbReference type="NCBI Taxonomy" id="2762281"/>
    <lineage>
        <taxon>Viruses</taxon>
        <taxon>Duplodnaviria</taxon>
        <taxon>Heunggongvirae</taxon>
        <taxon>Uroviricota</taxon>
        <taxon>Caudoviricetes</taxon>
        <taxon>Vilmaviridae</taxon>
        <taxon>Mclasvirinae</taxon>
        <taxon>Reyvirus</taxon>
        <taxon>Reyvirus aziz</taxon>
    </lineage>
</organism>
<sequence>MSPTLSPEHTNVRLAIRDHLVQQRADLLREQREAEFKVKTHTVAIEATTDIIDAIDRIGQK</sequence>
<reference evidence="2" key="2">
    <citation type="journal article" date="2021" name="Microbiol. Resour. Announc.">
        <title>Genome Sequences of Subcluster M2 Mycobacteriophages Estes and Aziz.</title>
        <authorList>
            <person name="Fitzgerald S.K."/>
            <person name="Johnson E.H."/>
            <person name="Storz S.H.R."/>
            <person name="Ballard C."/>
            <person name="Battaglia S."/>
            <person name="Boice M."/>
            <person name="Bramwell-Butcher J."/>
            <person name="Dedinsky M."/>
            <person name="DeKlotz J."/>
            <person name="Diaz I."/>
            <person name="Engley A."/>
            <person name="Ernst L."/>
            <person name="Gonzales E."/>
            <person name="Groscost A."/>
            <person name="Grosser P."/>
            <person name="Haider A."/>
            <person name="Harrison M."/>
            <person name="Husler K."/>
            <person name="Lau J."/>
            <person name="Monlux M."/>
            <person name="Paratore J."/>
            <person name="Ruesch T."/>
            <person name="Schlesinger M."/>
            <person name="Scholes A."/>
            <person name="Poxleitner M.K."/>
            <person name="Anders K.R."/>
        </authorList>
    </citation>
    <scope>NUCLEOTIDE SEQUENCE [LARGE SCALE GENOMIC DNA]</scope>
</reference>
<protein>
    <submittedName>
        <fullName evidence="1">Uncharacterized protein</fullName>
    </submittedName>
</protein>
<dbReference type="GeneID" id="63210304"/>
<evidence type="ECO:0000313" key="1">
    <source>
        <dbReference type="EMBL" id="QNJ56744.1"/>
    </source>
</evidence>
<name>A0A7G8LHM2_9CAUD</name>
<evidence type="ECO:0000313" key="2">
    <source>
        <dbReference type="Proteomes" id="UP000515890"/>
    </source>
</evidence>
<dbReference type="RefSeq" id="YP_010013689.1">
    <property type="nucleotide sequence ID" value="NC_053513.1"/>
</dbReference>